<dbReference type="EMBL" id="JASCZI010272055">
    <property type="protein sequence ID" value="MED6219687.1"/>
    <property type="molecule type" value="Genomic_DNA"/>
</dbReference>
<evidence type="ECO:0000313" key="1">
    <source>
        <dbReference type="EMBL" id="MED6219687.1"/>
    </source>
</evidence>
<evidence type="ECO:0000313" key="2">
    <source>
        <dbReference type="Proteomes" id="UP001341840"/>
    </source>
</evidence>
<gene>
    <name evidence="1" type="ORF">PIB30_038094</name>
</gene>
<keyword evidence="2" id="KW-1185">Reference proteome</keyword>
<name>A0ABU6ZAW4_9FABA</name>
<reference evidence="1 2" key="1">
    <citation type="journal article" date="2023" name="Plants (Basel)">
        <title>Bridging the Gap: Combining Genomics and Transcriptomics Approaches to Understand Stylosanthes scabra, an Orphan Legume from the Brazilian Caatinga.</title>
        <authorList>
            <person name="Ferreira-Neto J.R.C."/>
            <person name="da Silva M.D."/>
            <person name="Binneck E."/>
            <person name="de Melo N.F."/>
            <person name="da Silva R.H."/>
            <person name="de Melo A.L.T.M."/>
            <person name="Pandolfi V."/>
            <person name="Bustamante F.O."/>
            <person name="Brasileiro-Vidal A.C."/>
            <person name="Benko-Iseppon A.M."/>
        </authorList>
    </citation>
    <scope>NUCLEOTIDE SEQUENCE [LARGE SCALE GENOMIC DNA]</scope>
    <source>
        <tissue evidence="1">Leaves</tissue>
    </source>
</reference>
<sequence>MLFQIVLLECDPCLVVPSDKVGRVIMEYVGYLMCVKKHIRQYEDYSTAEIKFSTPILVKDLYFMTGNLSPTTIASLDARCYKSQPSSRRKSYDSVVTVEPAKRGTLPGSNEKVIKRYPKKPLKPSIDATLPCVSTSSRVLPSLVTKTKVLLLQGYPKKL</sequence>
<comment type="caution">
    <text evidence="1">The sequence shown here is derived from an EMBL/GenBank/DDBJ whole genome shotgun (WGS) entry which is preliminary data.</text>
</comment>
<accession>A0ABU6ZAW4</accession>
<dbReference type="Proteomes" id="UP001341840">
    <property type="component" value="Unassembled WGS sequence"/>
</dbReference>
<proteinExistence type="predicted"/>
<organism evidence="1 2">
    <name type="scientific">Stylosanthes scabra</name>
    <dbReference type="NCBI Taxonomy" id="79078"/>
    <lineage>
        <taxon>Eukaryota</taxon>
        <taxon>Viridiplantae</taxon>
        <taxon>Streptophyta</taxon>
        <taxon>Embryophyta</taxon>
        <taxon>Tracheophyta</taxon>
        <taxon>Spermatophyta</taxon>
        <taxon>Magnoliopsida</taxon>
        <taxon>eudicotyledons</taxon>
        <taxon>Gunneridae</taxon>
        <taxon>Pentapetalae</taxon>
        <taxon>rosids</taxon>
        <taxon>fabids</taxon>
        <taxon>Fabales</taxon>
        <taxon>Fabaceae</taxon>
        <taxon>Papilionoideae</taxon>
        <taxon>50 kb inversion clade</taxon>
        <taxon>dalbergioids sensu lato</taxon>
        <taxon>Dalbergieae</taxon>
        <taxon>Pterocarpus clade</taxon>
        <taxon>Stylosanthes</taxon>
    </lineage>
</organism>
<protein>
    <submittedName>
        <fullName evidence="1">Uncharacterized protein</fullName>
    </submittedName>
</protein>